<dbReference type="InterPro" id="IPR042197">
    <property type="entry name" value="Apaf_helical"/>
</dbReference>
<dbReference type="GO" id="GO:0043531">
    <property type="term" value="F:ADP binding"/>
    <property type="evidence" value="ECO:0007669"/>
    <property type="project" value="InterPro"/>
</dbReference>
<keyword evidence="6" id="KW-1185">Reference proteome</keyword>
<dbReference type="PANTHER" id="PTHR33463">
    <property type="entry name" value="NB-ARC DOMAIN-CONTAINING PROTEIN-RELATED"/>
    <property type="match status" value="1"/>
</dbReference>
<dbReference type="FunFam" id="3.40.50.300:FF:001091">
    <property type="entry name" value="Probable disease resistance protein At1g61300"/>
    <property type="match status" value="1"/>
</dbReference>
<keyword evidence="2" id="KW-0677">Repeat</keyword>
<evidence type="ECO:0000256" key="1">
    <source>
        <dbReference type="ARBA" id="ARBA00008894"/>
    </source>
</evidence>
<evidence type="ECO:0000256" key="2">
    <source>
        <dbReference type="ARBA" id="ARBA00022737"/>
    </source>
</evidence>
<dbReference type="InterPro" id="IPR027417">
    <property type="entry name" value="P-loop_NTPase"/>
</dbReference>
<reference evidence="7" key="1">
    <citation type="submission" date="2025-08" db="UniProtKB">
        <authorList>
            <consortium name="RefSeq"/>
        </authorList>
    </citation>
    <scope>IDENTIFICATION</scope>
</reference>
<dbReference type="Gene3D" id="1.10.8.430">
    <property type="entry name" value="Helical domain of apoptotic protease-activating factors"/>
    <property type="match status" value="1"/>
</dbReference>
<dbReference type="InterPro" id="IPR003593">
    <property type="entry name" value="AAA+_ATPase"/>
</dbReference>
<evidence type="ECO:0000256" key="3">
    <source>
        <dbReference type="ARBA" id="ARBA00022821"/>
    </source>
</evidence>
<dbReference type="InterPro" id="IPR050905">
    <property type="entry name" value="Plant_NBS-LRR"/>
</dbReference>
<dbReference type="SUPFAM" id="SSF52540">
    <property type="entry name" value="P-loop containing nucleoside triphosphate hydrolases"/>
    <property type="match status" value="1"/>
</dbReference>
<accession>A0AB40CBN1</accession>
<gene>
    <name evidence="7" type="primary">LOC120274839</name>
</gene>
<dbReference type="RefSeq" id="XP_039137314.1">
    <property type="nucleotide sequence ID" value="XM_039281380.1"/>
</dbReference>
<name>A0AB40CBN1_DIOCR</name>
<keyword evidence="4" id="KW-0547">Nucleotide-binding</keyword>
<dbReference type="Gene3D" id="3.80.10.10">
    <property type="entry name" value="Ribonuclease Inhibitor"/>
    <property type="match status" value="2"/>
</dbReference>
<organism evidence="6 7">
    <name type="scientific">Dioscorea cayennensis subsp. rotundata</name>
    <name type="common">White Guinea yam</name>
    <name type="synonym">Dioscorea rotundata</name>
    <dbReference type="NCBI Taxonomy" id="55577"/>
    <lineage>
        <taxon>Eukaryota</taxon>
        <taxon>Viridiplantae</taxon>
        <taxon>Streptophyta</taxon>
        <taxon>Embryophyta</taxon>
        <taxon>Tracheophyta</taxon>
        <taxon>Spermatophyta</taxon>
        <taxon>Magnoliopsida</taxon>
        <taxon>Liliopsida</taxon>
        <taxon>Dioscoreales</taxon>
        <taxon>Dioscoreaceae</taxon>
        <taxon>Dioscorea</taxon>
    </lineage>
</organism>
<dbReference type="SMART" id="SM00382">
    <property type="entry name" value="AAA"/>
    <property type="match status" value="1"/>
</dbReference>
<dbReference type="AlphaFoldDB" id="A0AB40CBN1"/>
<dbReference type="GO" id="GO:0042742">
    <property type="term" value="P:defense response to bacterium"/>
    <property type="evidence" value="ECO:0007669"/>
    <property type="project" value="UniProtKB-ARBA"/>
</dbReference>
<dbReference type="PRINTS" id="PR00364">
    <property type="entry name" value="DISEASERSIST"/>
</dbReference>
<dbReference type="InterPro" id="IPR002182">
    <property type="entry name" value="NB-ARC"/>
</dbReference>
<evidence type="ECO:0000256" key="4">
    <source>
        <dbReference type="ARBA" id="ARBA00022840"/>
    </source>
</evidence>
<dbReference type="SUPFAM" id="SSF52058">
    <property type="entry name" value="L domain-like"/>
    <property type="match status" value="1"/>
</dbReference>
<dbReference type="Gene3D" id="1.10.10.10">
    <property type="entry name" value="Winged helix-like DNA-binding domain superfamily/Winged helix DNA-binding domain"/>
    <property type="match status" value="1"/>
</dbReference>
<keyword evidence="4" id="KW-0067">ATP-binding</keyword>
<proteinExistence type="inferred from homology"/>
<evidence type="ECO:0000313" key="7">
    <source>
        <dbReference type="RefSeq" id="XP_039137314.1"/>
    </source>
</evidence>
<dbReference type="GO" id="GO:0005524">
    <property type="term" value="F:ATP binding"/>
    <property type="evidence" value="ECO:0007669"/>
    <property type="project" value="UniProtKB-KW"/>
</dbReference>
<dbReference type="FunFam" id="1.10.8.430:FF:000003">
    <property type="entry name" value="Probable disease resistance protein At5g66910"/>
    <property type="match status" value="1"/>
</dbReference>
<keyword evidence="3" id="KW-0611">Plant defense</keyword>
<protein>
    <submittedName>
        <fullName evidence="7">Disease resistance protein At4g10780</fullName>
    </submittedName>
</protein>
<sequence>MRLKTEHKDFKPIIEPQSSRAITEIPTSSIAVGNTIKLNLEKVRGFLADDNVSMVGIWGMGGVGKTTLLNEINNSLQGGDTIMGFKYVIYLVVSKEPQFEKLQKEISEKLGMQSHSKKNDIFEFLKNKDFLLLLDDMWKAVDLPEILGIPLPRHQISHNLKDGGPRYKHKVIFTTREDDVCARMKADKKIEVECLGREEAWDLFKQNADEGVISSNPTIEKLAMKVMEKCSGLPLALKVVGRAMSNKKRPEEWQHMLTSLCKDIKTTPDMEESLFHILKVSYDNLSDETLKECFLSCAQWPEDKFIKVSDLIMYWIGFGLIDDFGNIGEAFDKGYDLIGNLNAACLLGLESSRVAEDYVKLHDVIRDMALWIVSECGKKKSRWISGARVDDLRQSSKWEAVKWKETERILFEKDQLLELLSYENIDEEDQVSIAPTSPRFPNLESLFMAQGQYDGKLVEVSIPFFPYMPSLTYLHLYEINAKVLPKEIRVLVNLRYLNISYTEIHSLPPELAELKELKCFIFRQRMFTTRRVEGLSIISRLPKLQVLDLFGHTCLEADDLSLLKRRVKAIGLHVTSFKTLGLLKDFPTWNISLEGLGHSMPILRFCDLSCKHGGEGLMNLSINDCGFEELLINGSGASLKHIKLDSLSKLKQITWPKTVPSECFQRLTSVSICGCDSLRSLSWVLHLPCLRKLKIQYLAMEELIDPADMQQASSGLTTFPSLQYLRILDMPYLVSLSRCPLDFPALSVLSMFRCPNLKKLPFKPSIVNNKFKYVIVEKKWWKGLEWEDTTIPSHLTKFFHTGIFLPTF</sequence>
<dbReference type="GeneID" id="120274839"/>
<comment type="similarity">
    <text evidence="1">Belongs to the disease resistance NB-LRR family.</text>
</comment>
<evidence type="ECO:0000313" key="6">
    <source>
        <dbReference type="Proteomes" id="UP001515500"/>
    </source>
</evidence>
<dbReference type="FunFam" id="1.10.10.10:FF:000322">
    <property type="entry name" value="Probable disease resistance protein At1g63360"/>
    <property type="match status" value="1"/>
</dbReference>
<dbReference type="InterPro" id="IPR036388">
    <property type="entry name" value="WH-like_DNA-bd_sf"/>
</dbReference>
<evidence type="ECO:0000259" key="5">
    <source>
        <dbReference type="SMART" id="SM00382"/>
    </source>
</evidence>
<dbReference type="GO" id="GO:0002758">
    <property type="term" value="P:innate immune response-activating signaling pathway"/>
    <property type="evidence" value="ECO:0007669"/>
    <property type="project" value="UniProtKB-ARBA"/>
</dbReference>
<dbReference type="InterPro" id="IPR032675">
    <property type="entry name" value="LRR_dom_sf"/>
</dbReference>
<feature type="domain" description="AAA+ ATPase" evidence="5">
    <location>
        <begin position="51"/>
        <end position="197"/>
    </location>
</feature>
<dbReference type="Proteomes" id="UP001515500">
    <property type="component" value="Chromosome 13"/>
</dbReference>
<dbReference type="Pfam" id="PF00931">
    <property type="entry name" value="NB-ARC"/>
    <property type="match status" value="1"/>
</dbReference>
<dbReference type="GO" id="GO:0009626">
    <property type="term" value="P:plant-type hypersensitive response"/>
    <property type="evidence" value="ECO:0007669"/>
    <property type="project" value="UniProtKB-ARBA"/>
</dbReference>
<dbReference type="Gene3D" id="3.40.50.300">
    <property type="entry name" value="P-loop containing nucleotide triphosphate hydrolases"/>
    <property type="match status" value="1"/>
</dbReference>